<feature type="chain" id="PRO_5040191846" description="Secreted protein" evidence="2">
    <location>
        <begin position="22"/>
        <end position="79"/>
    </location>
</feature>
<evidence type="ECO:0000256" key="2">
    <source>
        <dbReference type="SAM" id="SignalP"/>
    </source>
</evidence>
<evidence type="ECO:0000313" key="3">
    <source>
        <dbReference type="EMBL" id="KAF8470385.1"/>
    </source>
</evidence>
<evidence type="ECO:0000313" key="4">
    <source>
        <dbReference type="Proteomes" id="UP000759537"/>
    </source>
</evidence>
<dbReference type="Proteomes" id="UP000759537">
    <property type="component" value="Unassembled WGS sequence"/>
</dbReference>
<reference evidence="3" key="2">
    <citation type="journal article" date="2020" name="Nat. Commun.">
        <title>Large-scale genome sequencing of mycorrhizal fungi provides insights into the early evolution of symbiotic traits.</title>
        <authorList>
            <person name="Miyauchi S."/>
            <person name="Kiss E."/>
            <person name="Kuo A."/>
            <person name="Drula E."/>
            <person name="Kohler A."/>
            <person name="Sanchez-Garcia M."/>
            <person name="Morin E."/>
            <person name="Andreopoulos B."/>
            <person name="Barry K.W."/>
            <person name="Bonito G."/>
            <person name="Buee M."/>
            <person name="Carver A."/>
            <person name="Chen C."/>
            <person name="Cichocki N."/>
            <person name="Clum A."/>
            <person name="Culley D."/>
            <person name="Crous P.W."/>
            <person name="Fauchery L."/>
            <person name="Girlanda M."/>
            <person name="Hayes R.D."/>
            <person name="Keri Z."/>
            <person name="LaButti K."/>
            <person name="Lipzen A."/>
            <person name="Lombard V."/>
            <person name="Magnuson J."/>
            <person name="Maillard F."/>
            <person name="Murat C."/>
            <person name="Nolan M."/>
            <person name="Ohm R.A."/>
            <person name="Pangilinan J."/>
            <person name="Pereira M.F."/>
            <person name="Perotto S."/>
            <person name="Peter M."/>
            <person name="Pfister S."/>
            <person name="Riley R."/>
            <person name="Sitrit Y."/>
            <person name="Stielow J.B."/>
            <person name="Szollosi G."/>
            <person name="Zifcakova L."/>
            <person name="Stursova M."/>
            <person name="Spatafora J.W."/>
            <person name="Tedersoo L."/>
            <person name="Vaario L.M."/>
            <person name="Yamada A."/>
            <person name="Yan M."/>
            <person name="Wang P."/>
            <person name="Xu J."/>
            <person name="Bruns T."/>
            <person name="Baldrian P."/>
            <person name="Vilgalys R."/>
            <person name="Dunand C."/>
            <person name="Henrissat B."/>
            <person name="Grigoriev I.V."/>
            <person name="Hibbett D."/>
            <person name="Nagy L.G."/>
            <person name="Martin F.M."/>
        </authorList>
    </citation>
    <scope>NUCLEOTIDE SEQUENCE</scope>
    <source>
        <strain evidence="3">Prilba</strain>
    </source>
</reference>
<protein>
    <recommendedName>
        <fullName evidence="5">Secreted protein</fullName>
    </recommendedName>
</protein>
<comment type="caution">
    <text evidence="3">The sequence shown here is derived from an EMBL/GenBank/DDBJ whole genome shotgun (WGS) entry which is preliminary data.</text>
</comment>
<feature type="signal peptide" evidence="2">
    <location>
        <begin position="1"/>
        <end position="21"/>
    </location>
</feature>
<feature type="region of interest" description="Disordered" evidence="1">
    <location>
        <begin position="51"/>
        <end position="79"/>
    </location>
</feature>
<dbReference type="AlphaFoldDB" id="A0A9P5MQP8"/>
<evidence type="ECO:0008006" key="5">
    <source>
        <dbReference type="Google" id="ProtNLM"/>
    </source>
</evidence>
<evidence type="ECO:0000256" key="1">
    <source>
        <dbReference type="SAM" id="MobiDB-lite"/>
    </source>
</evidence>
<dbReference type="EMBL" id="WHVB01000025">
    <property type="protein sequence ID" value="KAF8470385.1"/>
    <property type="molecule type" value="Genomic_DNA"/>
</dbReference>
<accession>A0A9P5MQP8</accession>
<reference evidence="3" key="1">
    <citation type="submission" date="2019-10" db="EMBL/GenBank/DDBJ databases">
        <authorList>
            <consortium name="DOE Joint Genome Institute"/>
            <person name="Kuo A."/>
            <person name="Miyauchi S."/>
            <person name="Kiss E."/>
            <person name="Drula E."/>
            <person name="Kohler A."/>
            <person name="Sanchez-Garcia M."/>
            <person name="Andreopoulos B."/>
            <person name="Barry K.W."/>
            <person name="Bonito G."/>
            <person name="Buee M."/>
            <person name="Carver A."/>
            <person name="Chen C."/>
            <person name="Cichocki N."/>
            <person name="Clum A."/>
            <person name="Culley D."/>
            <person name="Crous P.W."/>
            <person name="Fauchery L."/>
            <person name="Girlanda M."/>
            <person name="Hayes R."/>
            <person name="Keri Z."/>
            <person name="LaButti K."/>
            <person name="Lipzen A."/>
            <person name="Lombard V."/>
            <person name="Magnuson J."/>
            <person name="Maillard F."/>
            <person name="Morin E."/>
            <person name="Murat C."/>
            <person name="Nolan M."/>
            <person name="Ohm R."/>
            <person name="Pangilinan J."/>
            <person name="Pereira M."/>
            <person name="Perotto S."/>
            <person name="Peter M."/>
            <person name="Riley R."/>
            <person name="Sitrit Y."/>
            <person name="Stielow B."/>
            <person name="Szollosi G."/>
            <person name="Zifcakova L."/>
            <person name="Stursova M."/>
            <person name="Spatafora J.W."/>
            <person name="Tedersoo L."/>
            <person name="Vaario L.-M."/>
            <person name="Yamada A."/>
            <person name="Yan M."/>
            <person name="Wang P."/>
            <person name="Xu J."/>
            <person name="Bruns T."/>
            <person name="Baldrian P."/>
            <person name="Vilgalys R."/>
            <person name="Henrissat B."/>
            <person name="Grigoriev I.V."/>
            <person name="Hibbett D."/>
            <person name="Nagy L.G."/>
            <person name="Martin F.M."/>
        </authorList>
    </citation>
    <scope>NUCLEOTIDE SEQUENCE</scope>
    <source>
        <strain evidence="3">Prilba</strain>
    </source>
</reference>
<sequence>MSHMTWAPCAIVPLFAAGADGRYPACFSPATFGRAQQRHYCGVFDADEREGRESLSSHGSPETGNSSTLVHIQTHTFPG</sequence>
<name>A0A9P5MQP8_9AGAM</name>
<organism evidence="3 4">
    <name type="scientific">Russula ochroleuca</name>
    <dbReference type="NCBI Taxonomy" id="152965"/>
    <lineage>
        <taxon>Eukaryota</taxon>
        <taxon>Fungi</taxon>
        <taxon>Dikarya</taxon>
        <taxon>Basidiomycota</taxon>
        <taxon>Agaricomycotina</taxon>
        <taxon>Agaricomycetes</taxon>
        <taxon>Russulales</taxon>
        <taxon>Russulaceae</taxon>
        <taxon>Russula</taxon>
    </lineage>
</organism>
<keyword evidence="2" id="KW-0732">Signal</keyword>
<gene>
    <name evidence="3" type="ORF">DFH94DRAFT_770773</name>
</gene>
<proteinExistence type="predicted"/>
<keyword evidence="4" id="KW-1185">Reference proteome</keyword>
<feature type="compositionally biased region" description="Polar residues" evidence="1">
    <location>
        <begin position="56"/>
        <end position="79"/>
    </location>
</feature>